<dbReference type="Pfam" id="PF06808">
    <property type="entry name" value="DctM"/>
    <property type="match status" value="1"/>
</dbReference>
<organism evidence="3 4">
    <name type="scientific">Ornithinibacillus hominis</name>
    <dbReference type="NCBI Taxonomy" id="2763055"/>
    <lineage>
        <taxon>Bacteria</taxon>
        <taxon>Bacillati</taxon>
        <taxon>Bacillota</taxon>
        <taxon>Bacilli</taxon>
        <taxon>Bacillales</taxon>
        <taxon>Bacillaceae</taxon>
        <taxon>Ornithinibacillus</taxon>
    </lineage>
</organism>
<dbReference type="AlphaFoldDB" id="A0A923RJ64"/>
<evidence type="ECO:0000313" key="4">
    <source>
        <dbReference type="Proteomes" id="UP000637359"/>
    </source>
</evidence>
<evidence type="ECO:0000256" key="1">
    <source>
        <dbReference type="SAM" id="Phobius"/>
    </source>
</evidence>
<reference evidence="3" key="1">
    <citation type="submission" date="2020-08" db="EMBL/GenBank/DDBJ databases">
        <title>Genome public.</title>
        <authorList>
            <person name="Liu C."/>
            <person name="Sun Q."/>
        </authorList>
    </citation>
    <scope>NUCLEOTIDE SEQUENCE</scope>
    <source>
        <strain evidence="3">BX22</strain>
    </source>
</reference>
<gene>
    <name evidence="3" type="ORF">H8S33_13160</name>
</gene>
<feature type="transmembrane region" description="Helical" evidence="1">
    <location>
        <begin position="457"/>
        <end position="479"/>
    </location>
</feature>
<protein>
    <submittedName>
        <fullName evidence="3">TRAP transporter permease</fullName>
    </submittedName>
</protein>
<feature type="transmembrane region" description="Helical" evidence="1">
    <location>
        <begin position="39"/>
        <end position="58"/>
    </location>
</feature>
<feature type="transmembrane region" description="Helical" evidence="1">
    <location>
        <begin position="511"/>
        <end position="535"/>
    </location>
</feature>
<dbReference type="InterPro" id="IPR011853">
    <property type="entry name" value="TRAP_DctM-Dct_fused"/>
</dbReference>
<dbReference type="EMBL" id="JACOOL010000009">
    <property type="protein sequence ID" value="MBC5637759.1"/>
    <property type="molecule type" value="Genomic_DNA"/>
</dbReference>
<feature type="transmembrane region" description="Helical" evidence="1">
    <location>
        <begin position="629"/>
        <end position="645"/>
    </location>
</feature>
<dbReference type="PANTHER" id="PTHR43849">
    <property type="entry name" value="BLL3936 PROTEIN"/>
    <property type="match status" value="1"/>
</dbReference>
<feature type="transmembrane region" description="Helical" evidence="1">
    <location>
        <begin position="70"/>
        <end position="86"/>
    </location>
</feature>
<evidence type="ECO:0000313" key="3">
    <source>
        <dbReference type="EMBL" id="MBC5637759.1"/>
    </source>
</evidence>
<keyword evidence="1" id="KW-0812">Transmembrane</keyword>
<feature type="transmembrane region" description="Helical" evidence="1">
    <location>
        <begin position="579"/>
        <end position="597"/>
    </location>
</feature>
<feature type="transmembrane region" description="Helical" evidence="1">
    <location>
        <begin position="197"/>
        <end position="219"/>
    </location>
</feature>
<sequence length="660" mass="70725">MGQMSEAVRPVEELSTEEQKKLIEKYDTESRFRNFNIPWMVRLVTFIAVGLALFHLITSFTGPLVTLKHRALHTGVILVLVFLLYPSRKKAPRQRATVIDFLLAIMAVATILYIFTDYMGIVNRAGLPNTSDFLFSLLIVILVLEGGRRVVGIGLTVLSALFLLYAYFGPYLPRLIAHRGYSIEDITTYMYLTTEGIFGTAIGVSATYIFLFVLFGAFLNRTGLGQLFNDTAMAISGHTAGGPAKVSVISSGFLGSINGSAIANVVTTGSFTIPLMKRTGYSKNFSGAVEAAASVGGQVLPPVMGATAFIMAETLGMKYSDIALAAILPGILYYMGVITVVHLRAKKRGLRGLTREELPSLIEVMKERGHLLIPLIVLIYMLFSGYTPIYAAAWAIITTIVIAMIRKKTRLSIKGIIGALEDGTRSAVGVAMACAMVGIIVGVASLTGFGLKMTSAILILGQDTLILTLFFTMIASIILGMGLPSIPTYIITSSMAAPALVQFGIEPFVSHMFVFYFGILANLTPPVALAAFAGAGISGGNPNRTGFISLKLAAAGVLVPYIFVYSPELLMQGTNGWEIAWVATTAAIGVIALGAGLEGYFMTTMVWPLRVITIMAAVTLVIPGVLTDAIGLGLLALVVIVQFIVKKRVTSAHEEEKIAK</sequence>
<keyword evidence="1" id="KW-0472">Membrane</keyword>
<comment type="caution">
    <text evidence="3">The sequence shown here is derived from an EMBL/GenBank/DDBJ whole genome shotgun (WGS) entry which is preliminary data.</text>
</comment>
<dbReference type="InterPro" id="IPR010656">
    <property type="entry name" value="DctM"/>
</dbReference>
<keyword evidence="1" id="KW-1133">Transmembrane helix</keyword>
<feature type="transmembrane region" description="Helical" evidence="1">
    <location>
        <begin position="127"/>
        <end position="144"/>
    </location>
</feature>
<accession>A0A923RJ64</accession>
<dbReference type="Proteomes" id="UP000637359">
    <property type="component" value="Unassembled WGS sequence"/>
</dbReference>
<feature type="transmembrane region" description="Helical" evidence="1">
    <location>
        <begin position="364"/>
        <end position="383"/>
    </location>
</feature>
<feature type="transmembrane region" description="Helical" evidence="1">
    <location>
        <begin position="547"/>
        <end position="567"/>
    </location>
</feature>
<keyword evidence="4" id="KW-1185">Reference proteome</keyword>
<dbReference type="NCBIfam" id="TIGR02123">
    <property type="entry name" value="TRAP_fused"/>
    <property type="match status" value="1"/>
</dbReference>
<feature type="domain" description="TRAP C4-dicarboxylate transport system permease DctM subunit" evidence="2">
    <location>
        <begin position="138"/>
        <end position="573"/>
    </location>
</feature>
<feature type="transmembrane region" description="Helical" evidence="1">
    <location>
        <begin position="98"/>
        <end position="115"/>
    </location>
</feature>
<proteinExistence type="predicted"/>
<evidence type="ECO:0000259" key="2">
    <source>
        <dbReference type="Pfam" id="PF06808"/>
    </source>
</evidence>
<feature type="transmembrane region" description="Helical" evidence="1">
    <location>
        <begin position="151"/>
        <end position="168"/>
    </location>
</feature>
<name>A0A923RJ64_9BACI</name>
<feature type="transmembrane region" description="Helical" evidence="1">
    <location>
        <begin position="322"/>
        <end position="343"/>
    </location>
</feature>
<dbReference type="PANTHER" id="PTHR43849:SF2">
    <property type="entry name" value="BLL3936 PROTEIN"/>
    <property type="match status" value="1"/>
</dbReference>
<feature type="transmembrane region" description="Helical" evidence="1">
    <location>
        <begin position="285"/>
        <end position="310"/>
    </location>
</feature>
<feature type="transmembrane region" description="Helical" evidence="1">
    <location>
        <begin position="427"/>
        <end position="451"/>
    </location>
</feature>